<name>A0ABQ3VN17_9CHLR</name>
<reference evidence="1 2" key="1">
    <citation type="journal article" date="2021" name="Int. J. Syst. Evol. Microbiol.">
        <title>Reticulibacter mediterranei gen. nov., sp. nov., within the new family Reticulibacteraceae fam. nov., and Ktedonospora formicarum gen. nov., sp. nov., Ktedonobacter robiniae sp. nov., Dictyobacter formicarum sp. nov. and Dictyobacter arantiisoli sp. nov., belonging to the class Ktedonobacteria.</title>
        <authorList>
            <person name="Yabe S."/>
            <person name="Zheng Y."/>
            <person name="Wang C.M."/>
            <person name="Sakai Y."/>
            <person name="Abe K."/>
            <person name="Yokota A."/>
            <person name="Donadio S."/>
            <person name="Cavaletti L."/>
            <person name="Monciardini P."/>
        </authorList>
    </citation>
    <scope>NUCLEOTIDE SEQUENCE [LARGE SCALE GENOMIC DNA]</scope>
    <source>
        <strain evidence="1 2">SOSP1-9</strain>
    </source>
</reference>
<evidence type="ECO:0008006" key="3">
    <source>
        <dbReference type="Google" id="ProtNLM"/>
    </source>
</evidence>
<sequence>MQYLLPLNTVSGGSALGLRFLDTVHGVSVNDGLVVTARRSGTDNPRQMASSSPLSGIYSFHTLSRLIQNIDTGQGSVPAEPPSTSQGLAIPDVGNIEQLRSLLQTYADPATGSNLIISVEDQSGRFLPQVILVSLPRPQLMVIPLFSNPARTPSAALGIVRGELVLHNTQQSGKWALITVTLGTHTFAGVADARGMFTLFVSYSGALPPSVGASQNTTEPLSWPVTINIYCEPDKQTPVSQLEPPDLLSIIKQGSANIYDGANPPSSTITRTMKFGEDLILKTDPLQPQLFIDPATQ</sequence>
<protein>
    <recommendedName>
        <fullName evidence="3">Carboxypeptidase regulatory-like domain-containing protein</fullName>
    </recommendedName>
</protein>
<comment type="caution">
    <text evidence="1">The sequence shown here is derived from an EMBL/GenBank/DDBJ whole genome shotgun (WGS) entry which is preliminary data.</text>
</comment>
<organism evidence="1 2">
    <name type="scientific">Dictyobacter formicarum</name>
    <dbReference type="NCBI Taxonomy" id="2778368"/>
    <lineage>
        <taxon>Bacteria</taxon>
        <taxon>Bacillati</taxon>
        <taxon>Chloroflexota</taxon>
        <taxon>Ktedonobacteria</taxon>
        <taxon>Ktedonobacterales</taxon>
        <taxon>Dictyobacteraceae</taxon>
        <taxon>Dictyobacter</taxon>
    </lineage>
</organism>
<dbReference type="Proteomes" id="UP000635565">
    <property type="component" value="Unassembled WGS sequence"/>
</dbReference>
<accession>A0ABQ3VN17</accession>
<keyword evidence="2" id="KW-1185">Reference proteome</keyword>
<dbReference type="EMBL" id="BNJJ01000018">
    <property type="protein sequence ID" value="GHO87632.1"/>
    <property type="molecule type" value="Genomic_DNA"/>
</dbReference>
<evidence type="ECO:0000313" key="2">
    <source>
        <dbReference type="Proteomes" id="UP000635565"/>
    </source>
</evidence>
<proteinExistence type="predicted"/>
<gene>
    <name evidence="1" type="ORF">KSZ_56380</name>
</gene>
<dbReference type="RefSeq" id="WP_201365173.1">
    <property type="nucleotide sequence ID" value="NZ_BNJJ01000018.1"/>
</dbReference>
<evidence type="ECO:0000313" key="1">
    <source>
        <dbReference type="EMBL" id="GHO87632.1"/>
    </source>
</evidence>